<protein>
    <submittedName>
        <fullName evidence="2">Uncharacterized protein</fullName>
    </submittedName>
</protein>
<reference evidence="3" key="1">
    <citation type="journal article" date="2019" name="Int. J. Syst. Evol. Microbiol.">
        <title>The Global Catalogue of Microorganisms (GCM) 10K type strain sequencing project: providing services to taxonomists for standard genome sequencing and annotation.</title>
        <authorList>
            <consortium name="The Broad Institute Genomics Platform"/>
            <consortium name="The Broad Institute Genome Sequencing Center for Infectious Disease"/>
            <person name="Wu L."/>
            <person name="Ma J."/>
        </authorList>
    </citation>
    <scope>NUCLEOTIDE SEQUENCE [LARGE SCALE GENOMIC DNA]</scope>
    <source>
        <strain evidence="3">TISTR 1514</strain>
    </source>
</reference>
<dbReference type="Proteomes" id="UP001597492">
    <property type="component" value="Unassembled WGS sequence"/>
</dbReference>
<dbReference type="RefSeq" id="WP_019618407.1">
    <property type="nucleotide sequence ID" value="NZ_JBHUNE010000001.1"/>
</dbReference>
<evidence type="ECO:0000256" key="1">
    <source>
        <dbReference type="SAM" id="MobiDB-lite"/>
    </source>
</evidence>
<gene>
    <name evidence="2" type="ORF">ACFSW7_01630</name>
</gene>
<accession>A0ABW5UW12</accession>
<organism evidence="2 3">
    <name type="scientific">Gulosibacter faecalis</name>
    <dbReference type="NCBI Taxonomy" id="272240"/>
    <lineage>
        <taxon>Bacteria</taxon>
        <taxon>Bacillati</taxon>
        <taxon>Actinomycetota</taxon>
        <taxon>Actinomycetes</taxon>
        <taxon>Micrococcales</taxon>
        <taxon>Microbacteriaceae</taxon>
        <taxon>Gulosibacter</taxon>
    </lineage>
</organism>
<feature type="compositionally biased region" description="Acidic residues" evidence="1">
    <location>
        <begin position="103"/>
        <end position="121"/>
    </location>
</feature>
<sequence>MSKEFQLSGRLPNSERNGLEAHARAFLDVDAPAPSIVIARIERKSRKVDDDTGDVSALAKITHIEVVEEPEELNHIEELLSALANARSGDEPLPMVVEREADLESPTDGFAELDETFGGDL</sequence>
<dbReference type="EMBL" id="JBHUNE010000001">
    <property type="protein sequence ID" value="MFD2757074.1"/>
    <property type="molecule type" value="Genomic_DNA"/>
</dbReference>
<keyword evidence="3" id="KW-1185">Reference proteome</keyword>
<name>A0ABW5UW12_9MICO</name>
<proteinExistence type="predicted"/>
<evidence type="ECO:0000313" key="2">
    <source>
        <dbReference type="EMBL" id="MFD2757074.1"/>
    </source>
</evidence>
<comment type="caution">
    <text evidence="2">The sequence shown here is derived from an EMBL/GenBank/DDBJ whole genome shotgun (WGS) entry which is preliminary data.</text>
</comment>
<feature type="region of interest" description="Disordered" evidence="1">
    <location>
        <begin position="101"/>
        <end position="121"/>
    </location>
</feature>
<evidence type="ECO:0000313" key="3">
    <source>
        <dbReference type="Proteomes" id="UP001597492"/>
    </source>
</evidence>